<keyword evidence="3" id="KW-1185">Reference proteome</keyword>
<name>A0A1L3ZSL9_9SPHN</name>
<sequence>MPGWMKAALAMIGAFLIRDAANAAAYTQPRAGAVSAARHLPILPKRQPADLMASRWMLPDTPSLYRDRPETIFKWTGRKVKMKMRLPVW</sequence>
<evidence type="ECO:0000256" key="1">
    <source>
        <dbReference type="SAM" id="SignalP"/>
    </source>
</evidence>
<organism evidence="2 3">
    <name type="scientific">Tardibacter chloracetimidivorans</name>
    <dbReference type="NCBI Taxonomy" id="1921510"/>
    <lineage>
        <taxon>Bacteria</taxon>
        <taxon>Pseudomonadati</taxon>
        <taxon>Pseudomonadota</taxon>
        <taxon>Alphaproteobacteria</taxon>
        <taxon>Sphingomonadales</taxon>
        <taxon>Sphingomonadaceae</taxon>
        <taxon>Tardibacter</taxon>
    </lineage>
</organism>
<dbReference type="AlphaFoldDB" id="A0A1L3ZSL9"/>
<feature type="chain" id="PRO_5012340353" evidence="1">
    <location>
        <begin position="24"/>
        <end position="89"/>
    </location>
</feature>
<feature type="signal peptide" evidence="1">
    <location>
        <begin position="1"/>
        <end position="23"/>
    </location>
</feature>
<dbReference type="Proteomes" id="UP000182063">
    <property type="component" value="Chromosome"/>
</dbReference>
<reference evidence="3" key="1">
    <citation type="submission" date="2016-11" db="EMBL/GenBank/DDBJ databases">
        <title>Complete Genome Sequence of alachlor-degrading Sphingomonas sp. strain JJ-A5.</title>
        <authorList>
            <person name="Lee H."/>
            <person name="Ka J.-O."/>
        </authorList>
    </citation>
    <scope>NUCLEOTIDE SEQUENCE [LARGE SCALE GENOMIC DNA]</scope>
    <source>
        <strain evidence="3">JJ-A5</strain>
    </source>
</reference>
<dbReference type="KEGG" id="sphj:BSL82_04075"/>
<gene>
    <name evidence="2" type="ORF">BSL82_04075</name>
</gene>
<keyword evidence="1" id="KW-0732">Signal</keyword>
<dbReference type="STRING" id="1921510.BSL82_04075"/>
<evidence type="ECO:0000313" key="3">
    <source>
        <dbReference type="Proteomes" id="UP000182063"/>
    </source>
</evidence>
<proteinExistence type="predicted"/>
<dbReference type="RefSeq" id="WP_072596157.1">
    <property type="nucleotide sequence ID" value="NZ_CP018221.1"/>
</dbReference>
<protein>
    <submittedName>
        <fullName evidence="2">Uncharacterized protein</fullName>
    </submittedName>
</protein>
<dbReference type="EMBL" id="CP018221">
    <property type="protein sequence ID" value="API58590.1"/>
    <property type="molecule type" value="Genomic_DNA"/>
</dbReference>
<evidence type="ECO:0000313" key="2">
    <source>
        <dbReference type="EMBL" id="API58590.1"/>
    </source>
</evidence>
<accession>A0A1L3ZSL9</accession>